<feature type="transmembrane region" description="Helical" evidence="6">
    <location>
        <begin position="87"/>
        <end position="105"/>
    </location>
</feature>
<keyword evidence="9" id="KW-1185">Reference proteome</keyword>
<dbReference type="InterPro" id="IPR051258">
    <property type="entry name" value="Diverse_Substrate_Transporter"/>
</dbReference>
<evidence type="ECO:0000256" key="5">
    <source>
        <dbReference type="ARBA" id="ARBA00023136"/>
    </source>
</evidence>
<feature type="transmembrane region" description="Helical" evidence="6">
    <location>
        <begin position="258"/>
        <end position="275"/>
    </location>
</feature>
<evidence type="ECO:0000313" key="8">
    <source>
        <dbReference type="EMBL" id="CAD7286789.1"/>
    </source>
</evidence>
<feature type="transmembrane region" description="Helical" evidence="6">
    <location>
        <begin position="29"/>
        <end position="46"/>
    </location>
</feature>
<feature type="transmembrane region" description="Helical" evidence="6">
    <location>
        <begin position="233"/>
        <end position="252"/>
    </location>
</feature>
<dbReference type="PANTHER" id="PTHR42920:SF5">
    <property type="entry name" value="EAMA DOMAIN-CONTAINING PROTEIN"/>
    <property type="match status" value="1"/>
</dbReference>
<dbReference type="Proteomes" id="UP000789359">
    <property type="component" value="Unassembled WGS sequence"/>
</dbReference>
<dbReference type="SUPFAM" id="SSF103481">
    <property type="entry name" value="Multidrug resistance efflux transporter EmrE"/>
    <property type="match status" value="2"/>
</dbReference>
<feature type="transmembrane region" description="Helical" evidence="6">
    <location>
        <begin position="172"/>
        <end position="191"/>
    </location>
</feature>
<dbReference type="PANTHER" id="PTHR42920">
    <property type="entry name" value="OS03G0707200 PROTEIN-RELATED"/>
    <property type="match status" value="1"/>
</dbReference>
<comment type="caution">
    <text evidence="8">The sequence shown here is derived from an EMBL/GenBank/DDBJ whole genome shotgun (WGS) entry which is preliminary data.</text>
</comment>
<protein>
    <submittedName>
        <fullName evidence="8">Biotin transporter</fullName>
    </submittedName>
</protein>
<keyword evidence="4 6" id="KW-1133">Transmembrane helix</keyword>
<feature type="transmembrane region" description="Helical" evidence="6">
    <location>
        <begin position="203"/>
        <end position="221"/>
    </location>
</feature>
<feature type="transmembrane region" description="Helical" evidence="6">
    <location>
        <begin position="112"/>
        <end position="130"/>
    </location>
</feature>
<keyword evidence="5 6" id="KW-0472">Membrane</keyword>
<gene>
    <name evidence="8" type="primary">bioP</name>
    <name evidence="8" type="ORF">LMG8286_00538</name>
</gene>
<name>A0ABN7K2M8_9BACT</name>
<accession>A0ABN7K2M8</accession>
<feature type="domain" description="EamA" evidence="7">
    <location>
        <begin position="138"/>
        <end position="274"/>
    </location>
</feature>
<feature type="domain" description="EamA" evidence="7">
    <location>
        <begin position="5"/>
        <end position="127"/>
    </location>
</feature>
<keyword evidence="3 6" id="KW-0812">Transmembrane</keyword>
<dbReference type="EMBL" id="CAJHOE010000001">
    <property type="protein sequence ID" value="CAD7286789.1"/>
    <property type="molecule type" value="Genomic_DNA"/>
</dbReference>
<dbReference type="Pfam" id="PF00892">
    <property type="entry name" value="EamA"/>
    <property type="match status" value="2"/>
</dbReference>
<proteinExistence type="predicted"/>
<dbReference type="InterPro" id="IPR000620">
    <property type="entry name" value="EamA_dom"/>
</dbReference>
<keyword evidence="2" id="KW-1003">Cell membrane</keyword>
<reference evidence="8 9" key="1">
    <citation type="submission" date="2020-11" db="EMBL/GenBank/DDBJ databases">
        <authorList>
            <person name="Peeters C."/>
        </authorList>
    </citation>
    <scope>NUCLEOTIDE SEQUENCE [LARGE SCALE GENOMIC DNA]</scope>
    <source>
        <strain evidence="8 9">LMG 8286</strain>
    </source>
</reference>
<evidence type="ECO:0000256" key="3">
    <source>
        <dbReference type="ARBA" id="ARBA00022692"/>
    </source>
</evidence>
<evidence type="ECO:0000256" key="6">
    <source>
        <dbReference type="SAM" id="Phobius"/>
    </source>
</evidence>
<feature type="transmembrane region" description="Helical" evidence="6">
    <location>
        <begin position="136"/>
        <end position="160"/>
    </location>
</feature>
<evidence type="ECO:0000256" key="1">
    <source>
        <dbReference type="ARBA" id="ARBA00004651"/>
    </source>
</evidence>
<evidence type="ECO:0000256" key="4">
    <source>
        <dbReference type="ARBA" id="ARBA00022989"/>
    </source>
</evidence>
<evidence type="ECO:0000313" key="9">
    <source>
        <dbReference type="Proteomes" id="UP000789359"/>
    </source>
</evidence>
<dbReference type="InterPro" id="IPR037185">
    <property type="entry name" value="EmrE-like"/>
</dbReference>
<evidence type="ECO:0000256" key="2">
    <source>
        <dbReference type="ARBA" id="ARBA00022475"/>
    </source>
</evidence>
<sequence length="291" mass="32471">MNKLIFVTILWAFSFSLIGEFLSGKLDSYFSVFTRVALASLVFLPFTRFKGVPTRLKLAVMGIGALQIGAMYLFYYNSFLYLSVPEVALFTIFTPFYVTLVYDAFEKKFRSLYLISVGVAVLGAFVIKYGGINEGFLKGFLLVQGANICFGFGQSAYKILLERNRVEQKGIFGYFHFGAFFVTLVAFLLFGNFSKITPSTTQIFVLLWLGVMASGLGYYLWNKGATEVDSGVLAIMNNALIPAAIIVNLIFWQKDADVLRLVAGGVILYASLLIHKRIIKFYESRAVSAKI</sequence>
<feature type="transmembrane region" description="Helical" evidence="6">
    <location>
        <begin position="58"/>
        <end position="75"/>
    </location>
</feature>
<evidence type="ECO:0000259" key="7">
    <source>
        <dbReference type="Pfam" id="PF00892"/>
    </source>
</evidence>
<dbReference type="RefSeq" id="WP_230056321.1">
    <property type="nucleotide sequence ID" value="NZ_CAJHOE010000001.1"/>
</dbReference>
<organism evidence="8 9">
    <name type="scientific">Campylobacter suis</name>
    <dbReference type="NCBI Taxonomy" id="2790657"/>
    <lineage>
        <taxon>Bacteria</taxon>
        <taxon>Pseudomonadati</taxon>
        <taxon>Campylobacterota</taxon>
        <taxon>Epsilonproteobacteria</taxon>
        <taxon>Campylobacterales</taxon>
        <taxon>Campylobacteraceae</taxon>
        <taxon>Campylobacter</taxon>
    </lineage>
</organism>
<comment type="subcellular location">
    <subcellularLocation>
        <location evidence="1">Cell membrane</location>
        <topology evidence="1">Multi-pass membrane protein</topology>
    </subcellularLocation>
</comment>